<sequence>MSVAFVPAEEKVDYGGHLGKLVKATTSGILTAKNIEDHNGVLQCKLTFTQFLDAGGIIPVNVVNRQIPRGLSAIAELRDSFKRDEEVDKAAQASLANIIKNEPQDYTDEEKVAISKGKEFYENCKKEENFDELKSPDEKVKMKLVHVDGASSGTAFATTVIDA</sequence>
<feature type="non-terminal residue" evidence="1">
    <location>
        <position position="163"/>
    </location>
</feature>
<keyword evidence="2" id="KW-1185">Reference proteome</keyword>
<proteinExistence type="predicted"/>
<organism evidence="1 2">
    <name type="scientific">Triparma columacea</name>
    <dbReference type="NCBI Taxonomy" id="722753"/>
    <lineage>
        <taxon>Eukaryota</taxon>
        <taxon>Sar</taxon>
        <taxon>Stramenopiles</taxon>
        <taxon>Ochrophyta</taxon>
        <taxon>Bolidophyceae</taxon>
        <taxon>Parmales</taxon>
        <taxon>Triparmaceae</taxon>
        <taxon>Triparma</taxon>
    </lineage>
</organism>
<protein>
    <submittedName>
        <fullName evidence="1">Uncharacterized protein</fullName>
    </submittedName>
</protein>
<dbReference type="Proteomes" id="UP001165065">
    <property type="component" value="Unassembled WGS sequence"/>
</dbReference>
<gene>
    <name evidence="1" type="ORF">TrCOL_g10183</name>
</gene>
<dbReference type="OrthoDB" id="10668826at2759"/>
<evidence type="ECO:0000313" key="1">
    <source>
        <dbReference type="EMBL" id="GMI39438.1"/>
    </source>
</evidence>
<comment type="caution">
    <text evidence="1">The sequence shown here is derived from an EMBL/GenBank/DDBJ whole genome shotgun (WGS) entry which is preliminary data.</text>
</comment>
<reference evidence="2" key="1">
    <citation type="journal article" date="2023" name="Commun. Biol.">
        <title>Genome analysis of Parmales, the sister group of diatoms, reveals the evolutionary specialization of diatoms from phago-mixotrophs to photoautotrophs.</title>
        <authorList>
            <person name="Ban H."/>
            <person name="Sato S."/>
            <person name="Yoshikawa S."/>
            <person name="Yamada K."/>
            <person name="Nakamura Y."/>
            <person name="Ichinomiya M."/>
            <person name="Sato N."/>
            <person name="Blanc-Mathieu R."/>
            <person name="Endo H."/>
            <person name="Kuwata A."/>
            <person name="Ogata H."/>
        </authorList>
    </citation>
    <scope>NUCLEOTIDE SEQUENCE [LARGE SCALE GENOMIC DNA]</scope>
</reference>
<evidence type="ECO:0000313" key="2">
    <source>
        <dbReference type="Proteomes" id="UP001165065"/>
    </source>
</evidence>
<name>A0A9W7GBV3_9STRA</name>
<accession>A0A9W7GBV3</accession>
<dbReference type="AlphaFoldDB" id="A0A9W7GBV3"/>
<dbReference type="EMBL" id="BRYA01001132">
    <property type="protein sequence ID" value="GMI39438.1"/>
    <property type="molecule type" value="Genomic_DNA"/>
</dbReference>